<comment type="caution">
    <text evidence="3">The sequence shown here is derived from an EMBL/GenBank/DDBJ whole genome shotgun (WGS) entry which is preliminary data.</text>
</comment>
<keyword evidence="4" id="KW-1185">Reference proteome</keyword>
<dbReference type="PANTHER" id="PTHR45701">
    <property type="entry name" value="SYNAPTOBREVIN FAMILY MEMBER"/>
    <property type="match status" value="1"/>
</dbReference>
<evidence type="ECO:0000313" key="3">
    <source>
        <dbReference type="EMBL" id="MFJ1269251.1"/>
    </source>
</evidence>
<dbReference type="InterPro" id="IPR016444">
    <property type="entry name" value="Synaptobrevin/VAMP"/>
</dbReference>
<dbReference type="InterPro" id="IPR042855">
    <property type="entry name" value="V_SNARE_CC"/>
</dbReference>
<dbReference type="CDD" id="cd15843">
    <property type="entry name" value="R-SNARE"/>
    <property type="match status" value="1"/>
</dbReference>
<evidence type="ECO:0000259" key="2">
    <source>
        <dbReference type="PROSITE" id="PS50892"/>
    </source>
</evidence>
<name>A0ABW8DB94_9GAMM</name>
<dbReference type="RefSeq" id="WP_400188075.1">
    <property type="nucleotide sequence ID" value="NZ_JBGORX010000005.1"/>
</dbReference>
<accession>A0ABW8DB94</accession>
<dbReference type="Proteomes" id="UP001615550">
    <property type="component" value="Unassembled WGS sequence"/>
</dbReference>
<feature type="domain" description="V-SNARE coiled-coil homology" evidence="2">
    <location>
        <begin position="115"/>
        <end position="175"/>
    </location>
</feature>
<organism evidence="3 4">
    <name type="scientific">Legionella lytica</name>
    <dbReference type="NCBI Taxonomy" id="96232"/>
    <lineage>
        <taxon>Bacteria</taxon>
        <taxon>Pseudomonadati</taxon>
        <taxon>Pseudomonadota</taxon>
        <taxon>Gammaproteobacteria</taxon>
        <taxon>Legionellales</taxon>
        <taxon>Legionellaceae</taxon>
        <taxon>Legionella</taxon>
    </lineage>
</organism>
<sequence>MKCFGLATKSGNTPFSWHIPGNSLFGLFSKVLSDTTKKEITDFCDAQVQTAQIHYFNKDNYWFSVYKVKDNCCIVAADCKLNASQMSYLYLYLFDEKITMVTAASDLEKYTQNEKISEINETLEETKQLMKNNIDLMLQRQEKIEDLTKRSEVLAQEAQSFKHKAQELNSCCIIL</sequence>
<dbReference type="PROSITE" id="PS50892">
    <property type="entry name" value="V_SNARE"/>
    <property type="match status" value="1"/>
</dbReference>
<feature type="coiled-coil region" evidence="1">
    <location>
        <begin position="113"/>
        <end position="164"/>
    </location>
</feature>
<proteinExistence type="predicted"/>
<protein>
    <submittedName>
        <fullName evidence="3">R-SNARE family protein</fullName>
    </submittedName>
</protein>
<dbReference type="EMBL" id="JBGORX010000005">
    <property type="protein sequence ID" value="MFJ1269251.1"/>
    <property type="molecule type" value="Genomic_DNA"/>
</dbReference>
<reference evidence="3 4" key="1">
    <citation type="submission" date="2024-08" db="EMBL/GenBank/DDBJ databases">
        <title>Draft Genome Sequence of Legionella lytica strain DSB2004, Isolated From a Fire Sprinkler System.</title>
        <authorList>
            <person name="Everhart A.D."/>
            <person name="Kidane D.T."/>
            <person name="Farone A.L."/>
            <person name="Farone M.B."/>
        </authorList>
    </citation>
    <scope>NUCLEOTIDE SEQUENCE [LARGE SCALE GENOMIC DNA]</scope>
    <source>
        <strain evidence="3 4">DSB2004</strain>
    </source>
</reference>
<dbReference type="Pfam" id="PF00957">
    <property type="entry name" value="Synaptobrevin"/>
    <property type="match status" value="1"/>
</dbReference>
<dbReference type="Gene3D" id="1.20.5.110">
    <property type="match status" value="1"/>
</dbReference>
<dbReference type="SUPFAM" id="SSF58038">
    <property type="entry name" value="SNARE fusion complex"/>
    <property type="match status" value="1"/>
</dbReference>
<gene>
    <name evidence="3" type="ORF">ACD661_11855</name>
</gene>
<evidence type="ECO:0000256" key="1">
    <source>
        <dbReference type="SAM" id="Coils"/>
    </source>
</evidence>
<keyword evidence="1" id="KW-0175">Coiled coil</keyword>
<evidence type="ECO:0000313" key="4">
    <source>
        <dbReference type="Proteomes" id="UP001615550"/>
    </source>
</evidence>